<feature type="transmembrane region" description="Helical" evidence="6">
    <location>
        <begin position="170"/>
        <end position="199"/>
    </location>
</feature>
<name>A0A128EIP4_9BACT</name>
<keyword evidence="2" id="KW-1003">Cell membrane</keyword>
<evidence type="ECO:0000256" key="1">
    <source>
        <dbReference type="ARBA" id="ARBA00004651"/>
    </source>
</evidence>
<evidence type="ECO:0000256" key="6">
    <source>
        <dbReference type="SAM" id="Phobius"/>
    </source>
</evidence>
<feature type="transmembrane region" description="Helical" evidence="6">
    <location>
        <begin position="303"/>
        <end position="326"/>
    </location>
</feature>
<evidence type="ECO:0000256" key="3">
    <source>
        <dbReference type="ARBA" id="ARBA00022692"/>
    </source>
</evidence>
<evidence type="ECO:0000256" key="4">
    <source>
        <dbReference type="ARBA" id="ARBA00022989"/>
    </source>
</evidence>
<feature type="transmembrane region" description="Helical" evidence="6">
    <location>
        <begin position="399"/>
        <end position="416"/>
    </location>
</feature>
<keyword evidence="9" id="KW-1185">Reference proteome</keyword>
<dbReference type="EMBL" id="FIZP01000010">
    <property type="protein sequence ID" value="CZE48714.1"/>
    <property type="molecule type" value="Genomic_DNA"/>
</dbReference>
<keyword evidence="5 6" id="KW-0472">Membrane</keyword>
<feature type="domain" description="ComEC/Rec2-related protein" evidence="7">
    <location>
        <begin position="157"/>
        <end position="391"/>
    </location>
</feature>
<dbReference type="PANTHER" id="PTHR30619">
    <property type="entry name" value="DNA INTERNALIZATION/COMPETENCE PROTEIN COMEC/REC2"/>
    <property type="match status" value="1"/>
</dbReference>
<dbReference type="InterPro" id="IPR004477">
    <property type="entry name" value="ComEC_N"/>
</dbReference>
<dbReference type="RefSeq" id="WP_075540432.1">
    <property type="nucleotide sequence ID" value="NZ_CP053844.1"/>
</dbReference>
<feature type="transmembrane region" description="Helical" evidence="6">
    <location>
        <begin position="12"/>
        <end position="30"/>
    </location>
</feature>
<feature type="transmembrane region" description="Helical" evidence="6">
    <location>
        <begin position="264"/>
        <end position="291"/>
    </location>
</feature>
<evidence type="ECO:0000313" key="8">
    <source>
        <dbReference type="EMBL" id="CZE48714.1"/>
    </source>
</evidence>
<accession>A0A128EIP4</accession>
<evidence type="ECO:0000256" key="5">
    <source>
        <dbReference type="ARBA" id="ARBA00023136"/>
    </source>
</evidence>
<dbReference type="Pfam" id="PF03772">
    <property type="entry name" value="Competence"/>
    <property type="match status" value="1"/>
</dbReference>
<dbReference type="NCBIfam" id="TIGR00360">
    <property type="entry name" value="ComEC_N-term"/>
    <property type="match status" value="1"/>
</dbReference>
<protein>
    <submittedName>
        <fullName evidence="8">ComEC/Rec2 family protein</fullName>
    </submittedName>
</protein>
<dbReference type="AlphaFoldDB" id="A0A128EIP4"/>
<dbReference type="PANTHER" id="PTHR30619:SF7">
    <property type="entry name" value="BETA-LACTAMASE DOMAIN PROTEIN"/>
    <property type="match status" value="1"/>
</dbReference>
<feature type="transmembrane region" description="Helical" evidence="6">
    <location>
        <begin position="211"/>
        <end position="228"/>
    </location>
</feature>
<feature type="transmembrane region" description="Helical" evidence="6">
    <location>
        <begin position="338"/>
        <end position="356"/>
    </location>
</feature>
<dbReference type="GO" id="GO:0005886">
    <property type="term" value="C:plasma membrane"/>
    <property type="evidence" value="ECO:0007669"/>
    <property type="project" value="UniProtKB-SubCell"/>
</dbReference>
<keyword evidence="4 6" id="KW-1133">Transmembrane helix</keyword>
<dbReference type="InterPro" id="IPR052159">
    <property type="entry name" value="Competence_DNA_uptake"/>
</dbReference>
<evidence type="ECO:0000259" key="7">
    <source>
        <dbReference type="Pfam" id="PF03772"/>
    </source>
</evidence>
<proteinExistence type="predicted"/>
<dbReference type="Proteomes" id="UP000069632">
    <property type="component" value="Unassembled WGS sequence"/>
</dbReference>
<dbReference type="OrthoDB" id="5372341at2"/>
<organism evidence="8 9">
    <name type="scientific">Campylobacter geochelonis</name>
    <dbReference type="NCBI Taxonomy" id="1780362"/>
    <lineage>
        <taxon>Bacteria</taxon>
        <taxon>Pseudomonadati</taxon>
        <taxon>Campylobacterota</taxon>
        <taxon>Epsilonproteobacteria</taxon>
        <taxon>Campylobacterales</taxon>
        <taxon>Campylobacteraceae</taxon>
        <taxon>Campylobacter</taxon>
    </lineage>
</organism>
<gene>
    <name evidence="8" type="ORF">ERS672216_01557</name>
</gene>
<reference evidence="8 9" key="1">
    <citation type="submission" date="2016-02" db="EMBL/GenBank/DDBJ databases">
        <authorList>
            <consortium name="Pathogen Informatics"/>
        </authorList>
    </citation>
    <scope>NUCLEOTIDE SEQUENCE [LARGE SCALE GENOMIC DNA]</scope>
    <source>
        <strain evidence="8 9">RC20</strain>
    </source>
</reference>
<sequence length="417" mass="48359">MKKYSVFESLREIYIFLAVVFAIFGLNLAYEYSQFSKFKEHKFTRIEAKVQSSYLKTNVKGKTYRVMKLKASDFDFYTTSKKESKFEVGEMLNLGVITDKIEFLEYVKKSFYMPSYKIKVVKKEPNFKDKLIKLITNQHKEPKIKELYAALYLATPISKELRNDVTKWGIAHIIAISGFHLGIIFSGIFLVFTPIYRIFQSRFFPYRSAKFDISVFAFLLMVGYLFLLDFTPSFLRSLVMAVIGFVFIVRNLKIISFQTLFLTILLTVCVYPHLLFSIGFYFSSLGVFYIYLYLHHFKDKFGLFTNIAFLNLYVYFAMNLPVYYFFPTLAFSQIAVIPIGYIFVIFYPVSAFLHLIGQGGLMDAPLLEFLNLHIKTYQVAVPASIFYALNLLSLVAIRYKSLAILVACLGVLPIFLI</sequence>
<comment type="subcellular location">
    <subcellularLocation>
        <location evidence="1">Cell membrane</location>
        <topology evidence="1">Multi-pass membrane protein</topology>
    </subcellularLocation>
</comment>
<evidence type="ECO:0000313" key="9">
    <source>
        <dbReference type="Proteomes" id="UP000069632"/>
    </source>
</evidence>
<evidence type="ECO:0000256" key="2">
    <source>
        <dbReference type="ARBA" id="ARBA00022475"/>
    </source>
</evidence>
<feature type="transmembrane region" description="Helical" evidence="6">
    <location>
        <begin position="234"/>
        <end position="252"/>
    </location>
</feature>
<keyword evidence="3 6" id="KW-0812">Transmembrane</keyword>